<dbReference type="Proteomes" id="UP000277537">
    <property type="component" value="Unassembled WGS sequence"/>
</dbReference>
<evidence type="ECO:0000313" key="1">
    <source>
        <dbReference type="EMBL" id="RSE14614.1"/>
    </source>
</evidence>
<gene>
    <name evidence="1" type="ORF">EGT73_19120</name>
</gene>
<evidence type="ECO:0000313" key="2">
    <source>
        <dbReference type="Proteomes" id="UP000277537"/>
    </source>
</evidence>
<accession>A0A427UIX0</accession>
<comment type="caution">
    <text evidence="1">The sequence shown here is derived from an EMBL/GenBank/DDBJ whole genome shotgun (WGS) entry which is preliminary data.</text>
</comment>
<name>A0A427UIX0_ACIJO</name>
<proteinExistence type="predicted"/>
<protein>
    <submittedName>
        <fullName evidence="1">Uncharacterized protein</fullName>
    </submittedName>
</protein>
<sequence length="91" mass="10201">MGQIVRFEIPDGAACMGSHVVLEDGSRIRGIQEITLKAGVDQQLWSLDLKVTPKFLDQIPLHVELRSIDIGNIHDLSDEQLKQIGLQRIKD</sequence>
<dbReference type="EMBL" id="RHXE01000120">
    <property type="protein sequence ID" value="RSE14614.1"/>
    <property type="molecule type" value="Genomic_DNA"/>
</dbReference>
<reference evidence="1 2" key="1">
    <citation type="submission" date="2018-10" db="EMBL/GenBank/DDBJ databases">
        <title>Transmission dynamics of multidrug resistant bacteria on intensive care unit surfaces.</title>
        <authorList>
            <person name="D'Souza A.W."/>
            <person name="Potter R.F."/>
            <person name="Wallace M."/>
            <person name="Shupe A."/>
            <person name="Patel S."/>
            <person name="Sun S."/>
            <person name="Gul D."/>
            <person name="Kwon J.H."/>
            <person name="Andleeb S."/>
            <person name="Burnham C.-A.D."/>
            <person name="Dantas G."/>
        </authorList>
    </citation>
    <scope>NUCLEOTIDE SEQUENCE [LARGE SCALE GENOMIC DNA]</scope>
    <source>
        <strain evidence="1 2">AJ_385</strain>
    </source>
</reference>
<organism evidence="1 2">
    <name type="scientific">Acinetobacter johnsonii</name>
    <dbReference type="NCBI Taxonomy" id="40214"/>
    <lineage>
        <taxon>Bacteria</taxon>
        <taxon>Pseudomonadati</taxon>
        <taxon>Pseudomonadota</taxon>
        <taxon>Gammaproteobacteria</taxon>
        <taxon>Moraxellales</taxon>
        <taxon>Moraxellaceae</taxon>
        <taxon>Acinetobacter</taxon>
    </lineage>
</organism>
<dbReference type="AlphaFoldDB" id="A0A427UIX0"/>